<evidence type="ECO:0000313" key="6">
    <source>
        <dbReference type="EMBL" id="CAH1401892.1"/>
    </source>
</evidence>
<dbReference type="Proteomes" id="UP001152798">
    <property type="component" value="Chromosome 5"/>
</dbReference>
<dbReference type="PANTHER" id="PTHR12811">
    <property type="entry name" value="VACUOLAR PROTEIN SORTING VPS16"/>
    <property type="match status" value="1"/>
</dbReference>
<dbReference type="GO" id="GO:0005765">
    <property type="term" value="C:lysosomal membrane"/>
    <property type="evidence" value="ECO:0007669"/>
    <property type="project" value="UniProtKB-SubCell"/>
</dbReference>
<dbReference type="GO" id="GO:0033263">
    <property type="term" value="C:CORVET complex"/>
    <property type="evidence" value="ECO:0007669"/>
    <property type="project" value="UniProtKB-UniRule"/>
</dbReference>
<dbReference type="Pfam" id="PF04840">
    <property type="entry name" value="Vps16_C"/>
    <property type="match status" value="1"/>
</dbReference>
<dbReference type="GO" id="GO:0006886">
    <property type="term" value="P:intracellular protein transport"/>
    <property type="evidence" value="ECO:0007669"/>
    <property type="project" value="InterPro"/>
</dbReference>
<keyword evidence="3" id="KW-0458">Lysosome</keyword>
<comment type="subcellular location">
    <subcellularLocation>
        <location evidence="3">Late endosome membrane</location>
        <topology evidence="3">Peripheral membrane protein</topology>
        <orientation evidence="3">Cytoplasmic side</orientation>
    </subcellularLocation>
    <subcellularLocation>
        <location evidence="3">Lysosome membrane</location>
        <topology evidence="3">Peripheral membrane protein</topology>
        <orientation evidence="3">Cytoplasmic side</orientation>
    </subcellularLocation>
    <text evidence="3">Cytoplasmic, peripheral membrane protein associated with late endosomes/lysosomes.</text>
</comment>
<keyword evidence="3" id="KW-0653">Protein transport</keyword>
<dbReference type="InterPro" id="IPR038132">
    <property type="entry name" value="Vps16_C_sf"/>
</dbReference>
<comment type="function">
    <text evidence="3">Plays a role in vesicle-mediated protein trafficking to lysosomal compartments including the endocytic membrane transport and autophagic pathways. Believed to act as a core component of the putative HOPS and CORVET endosomal tethering complexes.</text>
</comment>
<reference evidence="6" key="1">
    <citation type="submission" date="2022-01" db="EMBL/GenBank/DDBJ databases">
        <authorList>
            <person name="King R."/>
        </authorList>
    </citation>
    <scope>NUCLEOTIDE SEQUENCE</scope>
</reference>
<protein>
    <recommendedName>
        <fullName evidence="2 3">Vacuolar protein sorting-associated protein 16 homolog</fullName>
    </recommendedName>
</protein>
<evidence type="ECO:0000256" key="2">
    <source>
        <dbReference type="ARBA" id="ARBA00017947"/>
    </source>
</evidence>
<evidence type="ECO:0000259" key="4">
    <source>
        <dbReference type="Pfam" id="PF04840"/>
    </source>
</evidence>
<organism evidence="6 7">
    <name type="scientific">Nezara viridula</name>
    <name type="common">Southern green stink bug</name>
    <name type="synonym">Cimex viridulus</name>
    <dbReference type="NCBI Taxonomy" id="85310"/>
    <lineage>
        <taxon>Eukaryota</taxon>
        <taxon>Metazoa</taxon>
        <taxon>Ecdysozoa</taxon>
        <taxon>Arthropoda</taxon>
        <taxon>Hexapoda</taxon>
        <taxon>Insecta</taxon>
        <taxon>Pterygota</taxon>
        <taxon>Neoptera</taxon>
        <taxon>Paraneoptera</taxon>
        <taxon>Hemiptera</taxon>
        <taxon>Heteroptera</taxon>
        <taxon>Panheteroptera</taxon>
        <taxon>Pentatomomorpha</taxon>
        <taxon>Pentatomoidea</taxon>
        <taxon>Pentatomidae</taxon>
        <taxon>Pentatominae</taxon>
        <taxon>Nezara</taxon>
    </lineage>
</organism>
<accession>A0A9P0MTD9</accession>
<comment type="similarity">
    <text evidence="1 3">Belongs to the VPS16 family.</text>
</comment>
<dbReference type="AlphaFoldDB" id="A0A9P0MTD9"/>
<keyword evidence="3" id="KW-0813">Transport</keyword>
<keyword evidence="7" id="KW-1185">Reference proteome</keyword>
<gene>
    <name evidence="6" type="ORF">NEZAVI_LOCUS10829</name>
</gene>
<dbReference type="GO" id="GO:0030897">
    <property type="term" value="C:HOPS complex"/>
    <property type="evidence" value="ECO:0007669"/>
    <property type="project" value="UniProtKB-UniRule"/>
</dbReference>
<keyword evidence="3" id="KW-0472">Membrane</keyword>
<feature type="domain" description="Vps16 N-terminal" evidence="5">
    <location>
        <begin position="6"/>
        <end position="414"/>
    </location>
</feature>
<dbReference type="GO" id="GO:0031902">
    <property type="term" value="C:late endosome membrane"/>
    <property type="evidence" value="ECO:0007669"/>
    <property type="project" value="UniProtKB-SubCell"/>
</dbReference>
<dbReference type="PIRSF" id="PIRSF007949">
    <property type="entry name" value="VPS16"/>
    <property type="match status" value="1"/>
</dbReference>
<dbReference type="GO" id="GO:0016197">
    <property type="term" value="P:endosomal transport"/>
    <property type="evidence" value="ECO:0007669"/>
    <property type="project" value="TreeGrafter"/>
</dbReference>
<dbReference type="InterPro" id="IPR006925">
    <property type="entry name" value="Vps16_C"/>
</dbReference>
<dbReference type="Gene3D" id="1.10.150.780">
    <property type="entry name" value="Vps16, C-terminal region"/>
    <property type="match status" value="1"/>
</dbReference>
<feature type="domain" description="Vps16 C-terminal" evidence="4">
    <location>
        <begin position="510"/>
        <end position="811"/>
    </location>
</feature>
<evidence type="ECO:0000256" key="1">
    <source>
        <dbReference type="ARBA" id="ARBA00009250"/>
    </source>
</evidence>
<evidence type="ECO:0000259" key="5">
    <source>
        <dbReference type="Pfam" id="PF04841"/>
    </source>
</evidence>
<dbReference type="EMBL" id="OV725081">
    <property type="protein sequence ID" value="CAH1401892.1"/>
    <property type="molecule type" value="Genomic_DNA"/>
</dbReference>
<dbReference type="GO" id="GO:0042144">
    <property type="term" value="P:vacuole fusion, non-autophagic"/>
    <property type="evidence" value="ECO:0007669"/>
    <property type="project" value="TreeGrafter"/>
</dbReference>
<keyword evidence="3" id="KW-0967">Endosome</keyword>
<dbReference type="Pfam" id="PF04841">
    <property type="entry name" value="Vps16_N"/>
    <property type="match status" value="1"/>
</dbReference>
<dbReference type="GO" id="GO:0003779">
    <property type="term" value="F:actin binding"/>
    <property type="evidence" value="ECO:0007669"/>
    <property type="project" value="TreeGrafter"/>
</dbReference>
<dbReference type="OrthoDB" id="1792at2759"/>
<name>A0A9P0MTD9_NEZVI</name>
<evidence type="ECO:0000256" key="3">
    <source>
        <dbReference type="PIRNR" id="PIRNR007949"/>
    </source>
</evidence>
<proteinExistence type="inferred from homology"/>
<dbReference type="PANTHER" id="PTHR12811:SF0">
    <property type="entry name" value="VACUOLAR PROTEIN SORTING-ASSOCIATED PROTEIN 16 HOMOLOG"/>
    <property type="match status" value="1"/>
</dbReference>
<evidence type="ECO:0000313" key="7">
    <source>
        <dbReference type="Proteomes" id="UP001152798"/>
    </source>
</evidence>
<dbReference type="InterPro" id="IPR016534">
    <property type="entry name" value="VPS16"/>
</dbReference>
<sequence>MTVLLTADWTPFGKDDYFRKFEVYNMEWSDIDLNTLSLTSTSFGGPVAVIRDRNKFVKVQGSGKPIITIYTTSGVYISSFNWSSGQIVRLGWTSSLDLLCIMEDGHVLMYDIFSNYRHTFSMGQEAIDTKVIDAKVFYTAQSTGIAVLTAAHRIFLINSVNEPKVRRLPEIPGVHNASVCWEVMCEDRHSKVLFARGKDLYSLNEAEQNAVVLDVDLGDDVYMIKAMAVSYDFKLLAIFTDRGKLWIGKSDLSKCFRLYDVRNTLIPVQLVWCGNDAVIINWGMILEVIGLKEECIKYHYDESVFLVQEVDCVRAITLQSMDIIQKVPQVVRDIFRISGTAPGSFLLEASKQFKKKNHRSNEYLHIVKPKLFLAVQQCVEAAGHEFNTETQKMLIRAAQFGKIYLDDCSPENYVTMCRVLRCINAVRSPKIGIPITHTQLYTLTVQGLMKLLMIRHHHFLALDLAAFLKMPESSNVIRLHWACYKVKHSNRNKDQVAKEIAEKLGFNKGVSYTEIAKKAADCGKTELAIKIIEYEPLANLQVPLLLRLGEDRTALVKAIESGNTDLVYTVLSHMRENIPLGKFQMEIRGFPLAQALYLKYCRLHNKDTLKDVYTQEDDHKSQAVCYIRESLDPKNSGMREASLVAAQESYKKAKLDLHASFCEEQLKLLKYQRSLEEKFKRDFVGKSLHATVKLLLSAQEVKLADKLRTEYKVPDRRYWWLRVQVLGELGDWFELEKFSKSKKSYIGYEPFLDICLKYGNRYEAQKYLPRVREELKVKYLVKLGMMEEAAQAAFDQKDREALKYVESKCDPDLLEKVGSFLRQLPK</sequence>
<dbReference type="InterPro" id="IPR006926">
    <property type="entry name" value="Vps16_N"/>
</dbReference>